<comment type="caution">
    <text evidence="1">The sequence shown here is derived from an EMBL/GenBank/DDBJ whole genome shotgun (WGS) entry which is preliminary data.</text>
</comment>
<dbReference type="EMBL" id="DAATXE010000014">
    <property type="protein sequence ID" value="HAF0488708.1"/>
    <property type="molecule type" value="Genomic_DNA"/>
</dbReference>
<reference evidence="2" key="1">
    <citation type="journal article" date="2018" name="Genome Biol.">
        <title>SKESA: strategic k-mer extension for scrupulous assemblies.</title>
        <authorList>
            <person name="Souvorov A."/>
            <person name="Agarwala R."/>
            <person name="Lipman D.J."/>
        </authorList>
    </citation>
    <scope>NUCLEOTIDE SEQUENCE</scope>
    <source>
        <strain evidence="3">BCW_2741</strain>
        <strain evidence="2">Salmonella enterica</strain>
    </source>
</reference>
<sequence length="297" mass="34948">MLSDVLFKKIINNISQYGLSPEIGRRYHFKDTIKQYLLDPASFLTFDCDGISHISVEMKGQDYRNALFSDYYYGKIRIQEQINNLQLQIKNTSQASWVLVTAYYASFFMATEISKLCGKYIINFSDEDIKFILNHSYNSIPTNMRLDEVNYGYQVNITHSENDKMIRLVFHKRSPRPHVEVWKNIVEIVNQLNITDSNIHFKNLFLNICEESNDRWHNPSRIRNDWNYKFANYYGEKGNTLGATFYKNIKNYSSSMNWAGNRTIQPHDENIVAGLSYIYHILSKTMNSINDRIIFTQ</sequence>
<protein>
    <submittedName>
        <fullName evidence="1">Uncharacterized protein</fullName>
    </submittedName>
</protein>
<proteinExistence type="predicted"/>
<evidence type="ECO:0000313" key="2">
    <source>
        <dbReference type="EMBL" id="HAB5910216.1"/>
    </source>
</evidence>
<reference evidence="1" key="2">
    <citation type="submission" date="2018-07" db="EMBL/GenBank/DDBJ databases">
        <authorList>
            <person name="Ashton P.M."/>
            <person name="Dallman T."/>
            <person name="Nair S."/>
            <person name="De Pinna E."/>
            <person name="Peters T."/>
            <person name="Grant K."/>
        </authorList>
    </citation>
    <scope>NUCLEOTIDE SEQUENCE</scope>
    <source>
        <strain evidence="1">136562</strain>
    </source>
</reference>
<evidence type="ECO:0000313" key="1">
    <source>
        <dbReference type="EMBL" id="EBX3156912.1"/>
    </source>
</evidence>
<dbReference type="EMBL" id="DAAHFP010000013">
    <property type="protein sequence ID" value="HAB5910216.1"/>
    <property type="molecule type" value="Genomic_DNA"/>
</dbReference>
<dbReference type="EMBL" id="AAHKWI010000052">
    <property type="protein sequence ID" value="EBX3156912.1"/>
    <property type="molecule type" value="Genomic_DNA"/>
</dbReference>
<name>A0A3U2ZX64_SALNE</name>
<evidence type="ECO:0000313" key="3">
    <source>
        <dbReference type="EMBL" id="HAF0488708.1"/>
    </source>
</evidence>
<dbReference type="AlphaFoldDB" id="A0A3U2ZX64"/>
<dbReference type="RefSeq" id="WP_058145320.1">
    <property type="nucleotide sequence ID" value="NZ_CALNWG010000016.1"/>
</dbReference>
<gene>
    <name evidence="1" type="ORF">DRT54_23180</name>
    <name evidence="3" type="ORF">G9W27_002627</name>
    <name evidence="2" type="ORF">GB622_19235</name>
</gene>
<organism evidence="1">
    <name type="scientific">Salmonella newport</name>
    <dbReference type="NCBI Taxonomy" id="108619"/>
    <lineage>
        <taxon>Bacteria</taxon>
        <taxon>Pseudomonadati</taxon>
        <taxon>Pseudomonadota</taxon>
        <taxon>Gammaproteobacteria</taxon>
        <taxon>Enterobacterales</taxon>
        <taxon>Enterobacteriaceae</taxon>
        <taxon>Salmonella</taxon>
    </lineage>
</organism>
<accession>A0A3U2ZX64</accession>
<reference evidence="3" key="3">
    <citation type="submission" date="2018-07" db="EMBL/GenBank/DDBJ databases">
        <authorList>
            <consortium name="NCBI Pathogen Detection Project"/>
        </authorList>
    </citation>
    <scope>NUCLEOTIDE SEQUENCE</scope>
    <source>
        <strain evidence="3">BCW_2741</strain>
        <strain evidence="2">Salmonella enterica</strain>
    </source>
</reference>